<dbReference type="SMART" id="SM00530">
    <property type="entry name" value="HTH_XRE"/>
    <property type="match status" value="1"/>
</dbReference>
<dbReference type="RefSeq" id="WP_378063910.1">
    <property type="nucleotide sequence ID" value="NZ_JBHSXS010000035.1"/>
</dbReference>
<evidence type="ECO:0000259" key="1">
    <source>
        <dbReference type="PROSITE" id="PS50943"/>
    </source>
</evidence>
<proteinExistence type="predicted"/>
<protein>
    <submittedName>
        <fullName evidence="2">Helix-turn-helix domain-containing protein</fullName>
    </submittedName>
</protein>
<dbReference type="Gene3D" id="1.10.260.40">
    <property type="entry name" value="lambda repressor-like DNA-binding domains"/>
    <property type="match status" value="1"/>
</dbReference>
<dbReference type="SUPFAM" id="SSF47413">
    <property type="entry name" value="lambda repressor-like DNA-binding domains"/>
    <property type="match status" value="1"/>
</dbReference>
<dbReference type="InterPro" id="IPR010982">
    <property type="entry name" value="Lambda_DNA-bd_dom_sf"/>
</dbReference>
<dbReference type="PROSITE" id="PS50943">
    <property type="entry name" value="HTH_CROC1"/>
    <property type="match status" value="1"/>
</dbReference>
<accession>A0ABW2CX46</accession>
<dbReference type="CDD" id="cd00093">
    <property type="entry name" value="HTH_XRE"/>
    <property type="match status" value="1"/>
</dbReference>
<organism evidence="2 3">
    <name type="scientific">Actinomadura yumaensis</name>
    <dbReference type="NCBI Taxonomy" id="111807"/>
    <lineage>
        <taxon>Bacteria</taxon>
        <taxon>Bacillati</taxon>
        <taxon>Actinomycetota</taxon>
        <taxon>Actinomycetes</taxon>
        <taxon>Streptosporangiales</taxon>
        <taxon>Thermomonosporaceae</taxon>
        <taxon>Actinomadura</taxon>
    </lineage>
</organism>
<dbReference type="InterPro" id="IPR043917">
    <property type="entry name" value="DUF5753"/>
</dbReference>
<dbReference type="Proteomes" id="UP001596380">
    <property type="component" value="Unassembled WGS sequence"/>
</dbReference>
<keyword evidence="3" id="KW-1185">Reference proteome</keyword>
<dbReference type="EMBL" id="JBHSXS010000035">
    <property type="protein sequence ID" value="MFC6885204.1"/>
    <property type="molecule type" value="Genomic_DNA"/>
</dbReference>
<evidence type="ECO:0000313" key="2">
    <source>
        <dbReference type="EMBL" id="MFC6885204.1"/>
    </source>
</evidence>
<feature type="domain" description="HTH cro/C1-type" evidence="1">
    <location>
        <begin position="18"/>
        <end position="72"/>
    </location>
</feature>
<name>A0ABW2CX46_9ACTN</name>
<sequence>MAHSPRPSVRFRRIGGALRQAREERRLTLETAARRFGRSQGWLSTVENGLQIIRVDDLTDLLDFYGIPEGVLRSSLLHLAAQGRRKNWTHAFEGRISAAALDLASLEGDSASIRTYQPNLVPGLLQTEDYTRALVAGGLPGSQTNADELVAFRMARQETLAKKVAPQYHAVIGQAALHNEVGGPRVMRAQLQQVSEMAQARSIALHVLPFEASARLWLAGPFDVFTLRPPGQLTITVLDHFSQISFVEDEEAVATHEQIFAHMLSGALDEPWSLKVIRRLVSES</sequence>
<evidence type="ECO:0000313" key="3">
    <source>
        <dbReference type="Proteomes" id="UP001596380"/>
    </source>
</evidence>
<dbReference type="InterPro" id="IPR001387">
    <property type="entry name" value="Cro/C1-type_HTH"/>
</dbReference>
<comment type="caution">
    <text evidence="2">The sequence shown here is derived from an EMBL/GenBank/DDBJ whole genome shotgun (WGS) entry which is preliminary data.</text>
</comment>
<reference evidence="3" key="1">
    <citation type="journal article" date="2019" name="Int. J. Syst. Evol. Microbiol.">
        <title>The Global Catalogue of Microorganisms (GCM) 10K type strain sequencing project: providing services to taxonomists for standard genome sequencing and annotation.</title>
        <authorList>
            <consortium name="The Broad Institute Genomics Platform"/>
            <consortium name="The Broad Institute Genome Sequencing Center for Infectious Disease"/>
            <person name="Wu L."/>
            <person name="Ma J."/>
        </authorList>
    </citation>
    <scope>NUCLEOTIDE SEQUENCE [LARGE SCALE GENOMIC DNA]</scope>
    <source>
        <strain evidence="3">JCM 3369</strain>
    </source>
</reference>
<dbReference type="Pfam" id="PF19054">
    <property type="entry name" value="DUF5753"/>
    <property type="match status" value="1"/>
</dbReference>
<dbReference type="Pfam" id="PF13560">
    <property type="entry name" value="HTH_31"/>
    <property type="match status" value="1"/>
</dbReference>
<gene>
    <name evidence="2" type="ORF">ACFQKB_35985</name>
</gene>